<keyword evidence="2" id="KW-1185">Reference proteome</keyword>
<dbReference type="AlphaFoldDB" id="A0A923MR36"/>
<dbReference type="RefSeq" id="WP_187076095.1">
    <property type="nucleotide sequence ID" value="NZ_JACORT010000003.1"/>
</dbReference>
<protein>
    <submittedName>
        <fullName evidence="1">Uncharacterized protein</fullName>
    </submittedName>
</protein>
<gene>
    <name evidence="1" type="ORF">H8N03_10430</name>
</gene>
<reference evidence="1" key="1">
    <citation type="submission" date="2020-08" db="EMBL/GenBank/DDBJ databases">
        <title>Ramlibacter sp. USB13 16S ribosomal RNA gene genome sequencing and assembly.</title>
        <authorList>
            <person name="Kang M."/>
        </authorList>
    </citation>
    <scope>NUCLEOTIDE SEQUENCE</scope>
    <source>
        <strain evidence="1">USB13</strain>
    </source>
</reference>
<dbReference type="EMBL" id="JACORT010000003">
    <property type="protein sequence ID" value="MBC5783361.1"/>
    <property type="molecule type" value="Genomic_DNA"/>
</dbReference>
<organism evidence="1 2">
    <name type="scientific">Ramlibacter cellulosilyticus</name>
    <dbReference type="NCBI Taxonomy" id="2764187"/>
    <lineage>
        <taxon>Bacteria</taxon>
        <taxon>Pseudomonadati</taxon>
        <taxon>Pseudomonadota</taxon>
        <taxon>Betaproteobacteria</taxon>
        <taxon>Burkholderiales</taxon>
        <taxon>Comamonadaceae</taxon>
        <taxon>Ramlibacter</taxon>
    </lineage>
</organism>
<evidence type="ECO:0000313" key="2">
    <source>
        <dbReference type="Proteomes" id="UP000608513"/>
    </source>
</evidence>
<evidence type="ECO:0000313" key="1">
    <source>
        <dbReference type="EMBL" id="MBC5783361.1"/>
    </source>
</evidence>
<name>A0A923MR36_9BURK</name>
<dbReference type="Proteomes" id="UP000608513">
    <property type="component" value="Unassembled WGS sequence"/>
</dbReference>
<sequence length="157" mass="17610">MSNAKGNRVPGQLPAGREEVEVVEKSSDTSWAMFQALQGQQQRGFEKTRPTGLAVGANHPAASEDITLDDVLVVVRQNNRVCPLPAIWQRLYAYLPNTGPHLPKVPATHAEWSQVPSLQKRAILREHIQWAATQGVLRQVYEALRKLPENKWHHIGE</sequence>
<accession>A0A923MR36</accession>
<proteinExistence type="predicted"/>
<comment type="caution">
    <text evidence="1">The sequence shown here is derived from an EMBL/GenBank/DDBJ whole genome shotgun (WGS) entry which is preliminary data.</text>
</comment>